<dbReference type="EMBL" id="JW873038">
    <property type="protein sequence ID" value="AFP05556.1"/>
    <property type="molecule type" value="mRNA"/>
</dbReference>
<dbReference type="Proteomes" id="UP000314986">
    <property type="component" value="Unassembled WGS sequence"/>
</dbReference>
<dbReference type="AlphaFoldDB" id="V9L2I5"/>
<dbReference type="PROSITE" id="PS00683">
    <property type="entry name" value="RHODANESE_2"/>
    <property type="match status" value="1"/>
</dbReference>
<dbReference type="SUPFAM" id="SSF52821">
    <property type="entry name" value="Rhodanese/Cell cycle control phosphatase"/>
    <property type="match status" value="1"/>
</dbReference>
<dbReference type="KEGG" id="cmk:103178299"/>
<evidence type="ECO:0000313" key="3">
    <source>
        <dbReference type="EMBL" id="AFP05556.1"/>
    </source>
</evidence>
<feature type="domain" description="Rhodanese" evidence="2">
    <location>
        <begin position="60"/>
        <end position="162"/>
    </location>
</feature>
<dbReference type="OMA" id="KEWVTYE"/>
<dbReference type="InterPro" id="IPR001307">
    <property type="entry name" value="Thiosulphate_STrfase_CS"/>
</dbReference>
<dbReference type="PANTHER" id="PTHR44086:SF10">
    <property type="entry name" value="THIOSULFATE SULFURTRANSFERASE_RHODANESE-LIKE DOMAIN-CONTAINING PROTEIN 3"/>
    <property type="match status" value="1"/>
</dbReference>
<keyword evidence="3" id="KW-0346">Stress response</keyword>
<dbReference type="InterPro" id="IPR001763">
    <property type="entry name" value="Rhodanese-like_dom"/>
</dbReference>
<dbReference type="GO" id="GO:0004792">
    <property type="term" value="F:thiosulfate-cyanide sulfurtransferase activity"/>
    <property type="evidence" value="ECO:0007669"/>
    <property type="project" value="InterPro"/>
</dbReference>
<evidence type="ECO:0000256" key="1">
    <source>
        <dbReference type="RuleBase" id="RU000507"/>
    </source>
</evidence>
<keyword evidence="5" id="KW-1185">Reference proteome</keyword>
<gene>
    <name evidence="4" type="primary">tstd3</name>
</gene>
<accession>V9L2I5</accession>
<dbReference type="GeneTree" id="ENSGT00940000163155"/>
<dbReference type="SMART" id="SM00450">
    <property type="entry name" value="RHOD"/>
    <property type="match status" value="1"/>
</dbReference>
<reference evidence="5" key="1">
    <citation type="journal article" date="2006" name="Science">
        <title>Ancient noncoding elements conserved in the human genome.</title>
        <authorList>
            <person name="Venkatesh B."/>
            <person name="Kirkness E.F."/>
            <person name="Loh Y.H."/>
            <person name="Halpern A.L."/>
            <person name="Lee A.P."/>
            <person name="Johnson J."/>
            <person name="Dandona N."/>
            <person name="Viswanathan L.D."/>
            <person name="Tay A."/>
            <person name="Venter J.C."/>
            <person name="Strausberg R.L."/>
            <person name="Brenner S."/>
        </authorList>
    </citation>
    <scope>NUCLEOTIDE SEQUENCE [LARGE SCALE GENOMIC DNA]</scope>
</reference>
<dbReference type="PANTHER" id="PTHR44086">
    <property type="entry name" value="THIOSULFATE SULFURTRANSFERASE RDL2, MITOCHONDRIAL-RELATED"/>
    <property type="match status" value="1"/>
</dbReference>
<proteinExistence type="evidence at transcript level"/>
<dbReference type="OrthoDB" id="566238at2759"/>
<evidence type="ECO:0000313" key="4">
    <source>
        <dbReference type="Ensembl" id="ENSCMIP00000037066.1"/>
    </source>
</evidence>
<dbReference type="PROSITE" id="PS50206">
    <property type="entry name" value="RHODANESE_3"/>
    <property type="match status" value="1"/>
</dbReference>
<reference evidence="3 5" key="3">
    <citation type="journal article" date="2014" name="Nature">
        <title>Elephant shark genome provides unique insights into gnathostome evolution.</title>
        <authorList>
            <consortium name="International Elephant Shark Genome Sequencing Consortium"/>
            <person name="Venkatesh B."/>
            <person name="Lee A.P."/>
            <person name="Ravi V."/>
            <person name="Maurya A.K."/>
            <person name="Lian M.M."/>
            <person name="Swann J.B."/>
            <person name="Ohta Y."/>
            <person name="Flajnik M.F."/>
            <person name="Sutoh Y."/>
            <person name="Kasahara M."/>
            <person name="Hoon S."/>
            <person name="Gangu V."/>
            <person name="Roy S.W."/>
            <person name="Irimia M."/>
            <person name="Korzh V."/>
            <person name="Kondrychyn I."/>
            <person name="Lim Z.W."/>
            <person name="Tay B.H."/>
            <person name="Tohari S."/>
            <person name="Kong K.W."/>
            <person name="Ho S."/>
            <person name="Lorente-Galdos B."/>
            <person name="Quilez J."/>
            <person name="Marques-Bonet T."/>
            <person name="Raney B.J."/>
            <person name="Ingham P.W."/>
            <person name="Tay A."/>
            <person name="Hillier L.W."/>
            <person name="Minx P."/>
            <person name="Boehm T."/>
            <person name="Wilson R.K."/>
            <person name="Brenner S."/>
            <person name="Warren W.C."/>
        </authorList>
    </citation>
    <scope>NUCLEOTIDE SEQUENCE</scope>
    <source>
        <tissue evidence="3">Brain</tissue>
    </source>
</reference>
<dbReference type="Ensembl" id="ENSCMIT00000037607.1">
    <property type="protein sequence ID" value="ENSCMIP00000037066.1"/>
    <property type="gene ID" value="ENSCMIG00000015637.1"/>
</dbReference>
<dbReference type="CTD" id="100130890"/>
<dbReference type="STRING" id="7868.ENSCMIP00000037066"/>
<dbReference type="RefSeq" id="XP_007891141.1">
    <property type="nucleotide sequence ID" value="XM_007892950.2"/>
</dbReference>
<sequence length="162" mass="18447">MFRAVSRSVSLWRALRWVSAAQRESRASRVPIFVTHHATYRILTAPPMHTISYEELKELLESHVLLIDVREKSEIEEDGQICGSVNIPLRDLENSLKMDPDTFLEKYKVKMPSTKDKIVFSCLGGVRSKAALDTALLAGYSKALHFPGGWEEWVKEESEKKS</sequence>
<protein>
    <recommendedName>
        <fullName evidence="1">Sulfurtransferase</fullName>
    </recommendedName>
</protein>
<evidence type="ECO:0000259" key="2">
    <source>
        <dbReference type="PROSITE" id="PS50206"/>
    </source>
</evidence>
<dbReference type="Pfam" id="PF00581">
    <property type="entry name" value="Rhodanese"/>
    <property type="match status" value="1"/>
</dbReference>
<evidence type="ECO:0000313" key="5">
    <source>
        <dbReference type="Proteomes" id="UP000314986"/>
    </source>
</evidence>
<reference evidence="4" key="4">
    <citation type="submission" date="2025-05" db="UniProtKB">
        <authorList>
            <consortium name="Ensembl"/>
        </authorList>
    </citation>
    <scope>IDENTIFICATION</scope>
</reference>
<dbReference type="GeneID" id="103178299"/>
<organism evidence="3">
    <name type="scientific">Callorhinchus milii</name>
    <name type="common">Ghost shark</name>
    <dbReference type="NCBI Taxonomy" id="7868"/>
    <lineage>
        <taxon>Eukaryota</taxon>
        <taxon>Metazoa</taxon>
        <taxon>Chordata</taxon>
        <taxon>Craniata</taxon>
        <taxon>Vertebrata</taxon>
        <taxon>Chondrichthyes</taxon>
        <taxon>Holocephali</taxon>
        <taxon>Chimaeriformes</taxon>
        <taxon>Callorhinchidae</taxon>
        <taxon>Callorhinchus</taxon>
    </lineage>
</organism>
<name>V9L2I5_CALMI</name>
<reference evidence="5" key="2">
    <citation type="journal article" date="2007" name="PLoS Biol.">
        <title>Survey sequencing and comparative analysis of the elephant shark (Callorhinchus milii) genome.</title>
        <authorList>
            <person name="Venkatesh B."/>
            <person name="Kirkness E.F."/>
            <person name="Loh Y.H."/>
            <person name="Halpern A.L."/>
            <person name="Lee A.P."/>
            <person name="Johnson J."/>
            <person name="Dandona N."/>
            <person name="Viswanathan L.D."/>
            <person name="Tay A."/>
            <person name="Venter J.C."/>
            <person name="Strausberg R.L."/>
            <person name="Brenner S."/>
        </authorList>
    </citation>
    <scope>NUCLEOTIDE SEQUENCE [LARGE SCALE GENOMIC DNA]</scope>
</reference>
<keyword evidence="1" id="KW-0808">Transferase</keyword>
<dbReference type="Gene3D" id="3.40.250.10">
    <property type="entry name" value="Rhodanese-like domain"/>
    <property type="match status" value="1"/>
</dbReference>
<dbReference type="InterPro" id="IPR036873">
    <property type="entry name" value="Rhodanese-like_dom_sf"/>
</dbReference>